<protein>
    <recommendedName>
        <fullName evidence="3">Ribbon-helix-helix protein, CopG family</fullName>
    </recommendedName>
</protein>
<dbReference type="Proteomes" id="UP000484076">
    <property type="component" value="Unassembled WGS sequence"/>
</dbReference>
<accession>A0A8X8H085</accession>
<reference evidence="1" key="1">
    <citation type="submission" date="2020-05" db="EMBL/GenBank/DDBJ databases">
        <title>Fertoebacter nigrum gen. nov., sp. nov., a new member of the family Rhodobacteraceae.</title>
        <authorList>
            <person name="Szuroczki S."/>
            <person name="Abbaszade G."/>
            <person name="Buni D."/>
            <person name="Schumann P."/>
            <person name="Toth E."/>
        </authorList>
    </citation>
    <scope>NUCLEOTIDE SEQUENCE</scope>
    <source>
        <strain evidence="1">RG-N-1a</strain>
    </source>
</reference>
<evidence type="ECO:0000313" key="2">
    <source>
        <dbReference type="Proteomes" id="UP000484076"/>
    </source>
</evidence>
<keyword evidence="2" id="KW-1185">Reference proteome</keyword>
<gene>
    <name evidence="1" type="ORF">GEU84_005330</name>
</gene>
<proteinExistence type="predicted"/>
<comment type="caution">
    <text evidence="1">The sequence shown here is derived from an EMBL/GenBank/DDBJ whole genome shotgun (WGS) entry which is preliminary data.</text>
</comment>
<sequence length="60" mass="6703">MKKSRLTVRNVDPDAIEGIRKIMREHRISLGDLVSAALMEHIQMLESLGYVSPGGDDPRV</sequence>
<evidence type="ECO:0008006" key="3">
    <source>
        <dbReference type="Google" id="ProtNLM"/>
    </source>
</evidence>
<dbReference type="AlphaFoldDB" id="A0A8X8H085"/>
<dbReference type="EMBL" id="WHUT02000002">
    <property type="protein sequence ID" value="NUB43799.1"/>
    <property type="molecule type" value="Genomic_DNA"/>
</dbReference>
<evidence type="ECO:0000313" key="1">
    <source>
        <dbReference type="EMBL" id="NUB43799.1"/>
    </source>
</evidence>
<organism evidence="1 2">
    <name type="scientific">Fertoeibacter niger</name>
    <dbReference type="NCBI Taxonomy" id="2656921"/>
    <lineage>
        <taxon>Bacteria</taxon>
        <taxon>Pseudomonadati</taxon>
        <taxon>Pseudomonadota</taxon>
        <taxon>Alphaproteobacteria</taxon>
        <taxon>Rhodobacterales</taxon>
        <taxon>Paracoccaceae</taxon>
        <taxon>Fertoeibacter</taxon>
    </lineage>
</organism>
<name>A0A8X8H085_9RHOB</name>